<keyword evidence="1" id="KW-0472">Membrane</keyword>
<keyword evidence="1" id="KW-0812">Transmembrane</keyword>
<dbReference type="PaxDb" id="4113-PGSC0003DMT400010338"/>
<reference evidence="3" key="1">
    <citation type="journal article" date="2011" name="Nature">
        <title>Genome sequence and analysis of the tuber crop potato.</title>
        <authorList>
            <consortium name="The Potato Genome Sequencing Consortium"/>
        </authorList>
    </citation>
    <scope>NUCLEOTIDE SEQUENCE [LARGE SCALE GENOMIC DNA]</scope>
    <source>
        <strain evidence="3">cv. DM1-3 516 R44</strain>
    </source>
</reference>
<feature type="transmembrane region" description="Helical" evidence="1">
    <location>
        <begin position="66"/>
        <end position="83"/>
    </location>
</feature>
<proteinExistence type="predicted"/>
<evidence type="ECO:0000313" key="3">
    <source>
        <dbReference type="Proteomes" id="UP000011115"/>
    </source>
</evidence>
<dbReference type="Proteomes" id="UP000011115">
    <property type="component" value="Unassembled WGS sequence"/>
</dbReference>
<keyword evidence="3" id="KW-1185">Reference proteome</keyword>
<reference evidence="2" key="2">
    <citation type="submission" date="2015-06" db="UniProtKB">
        <authorList>
            <consortium name="EnsemblPlants"/>
        </authorList>
    </citation>
    <scope>IDENTIFICATION</scope>
    <source>
        <strain evidence="2">DM1-3 516 R44</strain>
    </source>
</reference>
<keyword evidence="1" id="KW-1133">Transmembrane helix</keyword>
<feature type="transmembrane region" description="Helical" evidence="1">
    <location>
        <begin position="39"/>
        <end position="59"/>
    </location>
</feature>
<protein>
    <submittedName>
        <fullName evidence="2">ABC transporter G family member 32</fullName>
    </submittedName>
</protein>
<name>M0ZXV4_SOLTU</name>
<sequence>MEYYVNDFEDAMLRDTRKASSWIMEDSYSDYTLKVAIEFPYVFSQAIIYSTIFYSLAAFEWSASKILWYILGFVWYISLTFGTS</sequence>
<accession>M0ZXV4</accession>
<organism evidence="2 3">
    <name type="scientific">Solanum tuberosum</name>
    <name type="common">Potato</name>
    <dbReference type="NCBI Taxonomy" id="4113"/>
    <lineage>
        <taxon>Eukaryota</taxon>
        <taxon>Viridiplantae</taxon>
        <taxon>Streptophyta</taxon>
        <taxon>Embryophyta</taxon>
        <taxon>Tracheophyta</taxon>
        <taxon>Spermatophyta</taxon>
        <taxon>Magnoliopsida</taxon>
        <taxon>eudicotyledons</taxon>
        <taxon>Gunneridae</taxon>
        <taxon>Pentapetalae</taxon>
        <taxon>asterids</taxon>
        <taxon>lamiids</taxon>
        <taxon>Solanales</taxon>
        <taxon>Solanaceae</taxon>
        <taxon>Solanoideae</taxon>
        <taxon>Solaneae</taxon>
        <taxon>Solanum</taxon>
    </lineage>
</organism>
<evidence type="ECO:0000313" key="2">
    <source>
        <dbReference type="EnsemblPlants" id="PGSC0003DMT400010338"/>
    </source>
</evidence>
<dbReference type="InParanoid" id="M0ZXV4"/>
<dbReference type="Gramene" id="PGSC0003DMT400010338">
    <property type="protein sequence ID" value="PGSC0003DMT400010338"/>
    <property type="gene ID" value="PGSC0003DMG400004034"/>
</dbReference>
<dbReference type="HOGENOM" id="CLU_2531866_0_0_1"/>
<dbReference type="AlphaFoldDB" id="M0ZXV4"/>
<evidence type="ECO:0000256" key="1">
    <source>
        <dbReference type="SAM" id="Phobius"/>
    </source>
</evidence>
<dbReference type="EnsemblPlants" id="PGSC0003DMT400010338">
    <property type="protein sequence ID" value="PGSC0003DMT400010338"/>
    <property type="gene ID" value="PGSC0003DMG400004034"/>
</dbReference>